<dbReference type="AlphaFoldDB" id="A0AAD6YKW1"/>
<reference evidence="3" key="1">
    <citation type="submission" date="2023-03" db="EMBL/GenBank/DDBJ databases">
        <title>Massive genome expansion in bonnet fungi (Mycena s.s.) driven by repeated elements and novel gene families across ecological guilds.</title>
        <authorList>
            <consortium name="Lawrence Berkeley National Laboratory"/>
            <person name="Harder C.B."/>
            <person name="Miyauchi S."/>
            <person name="Viragh M."/>
            <person name="Kuo A."/>
            <person name="Thoen E."/>
            <person name="Andreopoulos B."/>
            <person name="Lu D."/>
            <person name="Skrede I."/>
            <person name="Drula E."/>
            <person name="Henrissat B."/>
            <person name="Morin E."/>
            <person name="Kohler A."/>
            <person name="Barry K."/>
            <person name="LaButti K."/>
            <person name="Morin E."/>
            <person name="Salamov A."/>
            <person name="Lipzen A."/>
            <person name="Mereny Z."/>
            <person name="Hegedus B."/>
            <person name="Baldrian P."/>
            <person name="Stursova M."/>
            <person name="Weitz H."/>
            <person name="Taylor A."/>
            <person name="Grigoriev I.V."/>
            <person name="Nagy L.G."/>
            <person name="Martin F."/>
            <person name="Kauserud H."/>
        </authorList>
    </citation>
    <scope>NUCLEOTIDE SEQUENCE</scope>
    <source>
        <strain evidence="3">9144</strain>
    </source>
</reference>
<dbReference type="InterPro" id="IPR039718">
    <property type="entry name" value="Rrm1"/>
</dbReference>
<proteinExistence type="inferred from homology"/>
<evidence type="ECO:0000313" key="3">
    <source>
        <dbReference type="EMBL" id="KAJ7222337.1"/>
    </source>
</evidence>
<dbReference type="GO" id="GO:0005971">
    <property type="term" value="C:ribonucleoside-diphosphate reductase complex"/>
    <property type="evidence" value="ECO:0007669"/>
    <property type="project" value="TreeGrafter"/>
</dbReference>
<keyword evidence="4" id="KW-1185">Reference proteome</keyword>
<dbReference type="Gene3D" id="3.20.70.20">
    <property type="match status" value="1"/>
</dbReference>
<organism evidence="3 4">
    <name type="scientific">Mycena pura</name>
    <dbReference type="NCBI Taxonomy" id="153505"/>
    <lineage>
        <taxon>Eukaryota</taxon>
        <taxon>Fungi</taxon>
        <taxon>Dikarya</taxon>
        <taxon>Basidiomycota</taxon>
        <taxon>Agaricomycotina</taxon>
        <taxon>Agaricomycetes</taxon>
        <taxon>Agaricomycetidae</taxon>
        <taxon>Agaricales</taxon>
        <taxon>Marasmiineae</taxon>
        <taxon>Mycenaceae</taxon>
        <taxon>Mycena</taxon>
    </lineage>
</organism>
<feature type="non-terminal residue" evidence="3">
    <location>
        <position position="151"/>
    </location>
</feature>
<evidence type="ECO:0000313" key="4">
    <source>
        <dbReference type="Proteomes" id="UP001219525"/>
    </source>
</evidence>
<dbReference type="Pfam" id="PF02867">
    <property type="entry name" value="Ribonuc_red_lgC"/>
    <property type="match status" value="1"/>
</dbReference>
<feature type="non-terminal residue" evidence="3">
    <location>
        <position position="1"/>
    </location>
</feature>
<dbReference type="GO" id="GO:0009263">
    <property type="term" value="P:deoxyribonucleotide biosynthetic process"/>
    <property type="evidence" value="ECO:0007669"/>
    <property type="project" value="TreeGrafter"/>
</dbReference>
<dbReference type="EMBL" id="JARJCW010000007">
    <property type="protein sequence ID" value="KAJ7222337.1"/>
    <property type="molecule type" value="Genomic_DNA"/>
</dbReference>
<sequence>QGAQPVQGQLQYDMWGVTPTDLWDWDMLKAKITKHGLRNSLLTVPMPTVSTRQILGNNKCFEPYTSNIYMWCVRLGKFQVVNHGGCVSSMWDIPDGVKALYKTVWEIGQKKVLELVADHGVFICQSQSLNVHITALTNGQLTSMHFYGWKR</sequence>
<dbReference type="InterPro" id="IPR000788">
    <property type="entry name" value="RNR_lg_C"/>
</dbReference>
<dbReference type="PANTHER" id="PTHR11573:SF6">
    <property type="entry name" value="RIBONUCLEOSIDE-DIPHOSPHATE REDUCTASE LARGE SUBUNIT"/>
    <property type="match status" value="1"/>
</dbReference>
<dbReference type="GO" id="GO:0004748">
    <property type="term" value="F:ribonucleoside-diphosphate reductase activity, thioredoxin disulfide as acceptor"/>
    <property type="evidence" value="ECO:0007669"/>
    <property type="project" value="TreeGrafter"/>
</dbReference>
<dbReference type="SUPFAM" id="SSF51998">
    <property type="entry name" value="PFL-like glycyl radical enzymes"/>
    <property type="match status" value="1"/>
</dbReference>
<comment type="caution">
    <text evidence="3">The sequence shown here is derived from an EMBL/GenBank/DDBJ whole genome shotgun (WGS) entry which is preliminary data.</text>
</comment>
<name>A0AAD6YKW1_9AGAR</name>
<protein>
    <recommendedName>
        <fullName evidence="2">Ribonucleotide reductase large subunit C-terminal domain-containing protein</fullName>
    </recommendedName>
</protein>
<feature type="domain" description="Ribonucleotide reductase large subunit C-terminal" evidence="2">
    <location>
        <begin position="5"/>
        <end position="150"/>
    </location>
</feature>
<accession>A0AAD6YKW1</accession>
<dbReference type="Proteomes" id="UP001219525">
    <property type="component" value="Unassembled WGS sequence"/>
</dbReference>
<comment type="similarity">
    <text evidence="1">Belongs to the ribonucleoside diphosphate reductase large chain family.</text>
</comment>
<gene>
    <name evidence="3" type="ORF">GGX14DRAFT_663309</name>
</gene>
<evidence type="ECO:0000256" key="1">
    <source>
        <dbReference type="ARBA" id="ARBA00010406"/>
    </source>
</evidence>
<evidence type="ECO:0000259" key="2">
    <source>
        <dbReference type="Pfam" id="PF02867"/>
    </source>
</evidence>
<dbReference type="GO" id="GO:0005524">
    <property type="term" value="F:ATP binding"/>
    <property type="evidence" value="ECO:0007669"/>
    <property type="project" value="TreeGrafter"/>
</dbReference>
<dbReference type="PANTHER" id="PTHR11573">
    <property type="entry name" value="RIBONUCLEOSIDE-DIPHOSPHATE REDUCTASE LARGE CHAIN"/>
    <property type="match status" value="1"/>
</dbReference>